<accession>A0A811KW31</accession>
<sequence length="1085" mass="122419">MKAFLVKLLKARKSNQNIKRLGSQRRKDLSGSYVEHQLSVEELKDIYADSYIDADQPECSDGLGQHEAKKRLHDGGPNLVEKPKQQSRWNFLLNQHFYKFWLLLFGASILSIMAYIISELDHKSDSALTPLTACILIPAILLMSFISFWQERKTMEVVHTTEDVVGQYCFVIRDCETKCIPTEELVVGDLLHVSSGQRIPADVRILQGNGLRIDLSLITGNTSPVEYTHETAAKHVSVFNAYNTAFQGTYVTDGDGIGLVIRIGRFTFLGNMSDMYLQHGTTSLMRQDIKRAVDRISLIALFMAIAFFIVGCIVNGFNNILYYFVVGFLVIVVANVPQGLPPAMMSHLAIIAKRLAKKHIYIRNLDYYLNNECFLVPLTKAEIKEMRKKMKLEPKSSTMEMIHAVMGICNRVSKWRERPSFSVRRARAASLAAATRERQSSMQRTKLFTVVHPKTGKEVIQEPKPEFARAVRFQDDVVNVRELDFEDVEKAQYYEDNSIEMKQISATESADAAIYSYLKKVNFSISSLGQKYKPIYEIPFNSIRRWQLLVARCEDKIDCALYPHDGVTEDQRVHVVMIKGAPEVVIERCNQYMKNDVINDIGPVFERDFNLTLETFSKHGGRVIAFAVKFFVTHKDGKISAVQDTFPQHNLVFLGMSSLIDPPRPESSAAIKMCKEAGLKLHMITGDHPMSAMALACRIGLINQKIENIKMNFDRDFDSKHGSNWAVVHGRTIDGMTLDDWNTLLEKPYLVFARTTPEQSLQIVEALQRRNEIVALTGGCVNDAPAISQANIGISTKSFSTDIARKAADIMLDNNTFAAITHGVAEGRILFENMQLSIAYTLAHLWPEVCPIIANFTLGLPLGLSPLQILSIDLACELPPAISLAYEKPERDIMKCPPRPQKQTLVSAALMIYSYLCIGTIITIGCFASYFTVYYSHGMPPGNLFFSHSDFWHGEAENLTTPLSDRIMTADQQMEVRGQAAAAYQITLVVAQVFHIFMCTTRRVSLFRHGLTSYAVFVAVFIEVSILCLLIYTPALRTLLGISVPPPFVWLFGPVVGVVLLVFTELRKYFIRHAEKNAWYKRFEF</sequence>
<dbReference type="InterPro" id="IPR023298">
    <property type="entry name" value="ATPase_P-typ_TM_dom_sf"/>
</dbReference>
<proteinExistence type="predicted"/>
<dbReference type="GO" id="GO:1990573">
    <property type="term" value="P:potassium ion import across plasma membrane"/>
    <property type="evidence" value="ECO:0007669"/>
    <property type="project" value="TreeGrafter"/>
</dbReference>
<feature type="transmembrane region" description="Helical" evidence="6">
    <location>
        <begin position="296"/>
        <end position="314"/>
    </location>
</feature>
<dbReference type="PRINTS" id="PR00119">
    <property type="entry name" value="CATATPASE"/>
</dbReference>
<feature type="transmembrane region" description="Helical" evidence="6">
    <location>
        <begin position="904"/>
        <end position="931"/>
    </location>
</feature>
<dbReference type="GO" id="GO:0005391">
    <property type="term" value="F:P-type sodium:potassium-exchanging transporter activity"/>
    <property type="evidence" value="ECO:0007669"/>
    <property type="project" value="TreeGrafter"/>
</dbReference>
<dbReference type="GO" id="GO:1902600">
    <property type="term" value="P:proton transmembrane transport"/>
    <property type="evidence" value="ECO:0007669"/>
    <property type="project" value="TreeGrafter"/>
</dbReference>
<comment type="subcellular location">
    <subcellularLocation>
        <location evidence="1">Cell membrane</location>
        <topology evidence="1">Multi-pass membrane protein</topology>
    </subcellularLocation>
</comment>
<evidence type="ECO:0000256" key="6">
    <source>
        <dbReference type="SAM" id="Phobius"/>
    </source>
</evidence>
<dbReference type="InterPro" id="IPR023299">
    <property type="entry name" value="ATPase_P-typ_cyto_dom_N"/>
</dbReference>
<dbReference type="PRINTS" id="PR00121">
    <property type="entry name" value="NAKATPASE"/>
</dbReference>
<dbReference type="InterPro" id="IPR008250">
    <property type="entry name" value="ATPase_P-typ_transduc_dom_A_sf"/>
</dbReference>
<keyword evidence="5 6" id="KW-0472">Membrane</keyword>
<dbReference type="Gene3D" id="3.40.50.1000">
    <property type="entry name" value="HAD superfamily/HAD-like"/>
    <property type="match status" value="1"/>
</dbReference>
<name>A0A811KW31_9BILA</name>
<comment type="caution">
    <text evidence="8">The sequence shown here is derived from an EMBL/GenBank/DDBJ whole genome shotgun (WGS) entry which is preliminary data.</text>
</comment>
<dbReference type="SUPFAM" id="SSF81653">
    <property type="entry name" value="Calcium ATPase, transduction domain A"/>
    <property type="match status" value="1"/>
</dbReference>
<dbReference type="Gene3D" id="3.40.1110.10">
    <property type="entry name" value="Calcium-transporting ATPase, cytoplasmic domain N"/>
    <property type="match status" value="1"/>
</dbReference>
<dbReference type="Pfam" id="PF13246">
    <property type="entry name" value="Cation_ATPase"/>
    <property type="match status" value="1"/>
</dbReference>
<feature type="transmembrane region" description="Helical" evidence="6">
    <location>
        <begin position="129"/>
        <end position="149"/>
    </location>
</feature>
<reference evidence="8" key="1">
    <citation type="submission" date="2020-09" db="EMBL/GenBank/DDBJ databases">
        <authorList>
            <person name="Kikuchi T."/>
        </authorList>
    </citation>
    <scope>NUCLEOTIDE SEQUENCE</scope>
    <source>
        <strain evidence="8">SH1</strain>
    </source>
</reference>
<feature type="transmembrane region" description="Helical" evidence="6">
    <location>
        <begin position="981"/>
        <end position="999"/>
    </location>
</feature>
<dbReference type="GO" id="GO:0000166">
    <property type="term" value="F:nucleotide binding"/>
    <property type="evidence" value="ECO:0007669"/>
    <property type="project" value="InterPro"/>
</dbReference>
<evidence type="ECO:0000256" key="2">
    <source>
        <dbReference type="ARBA" id="ARBA00022475"/>
    </source>
</evidence>
<dbReference type="Pfam" id="PF00689">
    <property type="entry name" value="Cation_ATPase_C"/>
    <property type="match status" value="1"/>
</dbReference>
<dbReference type="Proteomes" id="UP000783686">
    <property type="component" value="Unassembled WGS sequence"/>
</dbReference>
<dbReference type="Proteomes" id="UP000614601">
    <property type="component" value="Unassembled WGS sequence"/>
</dbReference>
<dbReference type="SUPFAM" id="SSF81665">
    <property type="entry name" value="Calcium ATPase, transmembrane domain M"/>
    <property type="match status" value="1"/>
</dbReference>
<keyword evidence="2" id="KW-1003">Cell membrane</keyword>
<dbReference type="Pfam" id="PF00122">
    <property type="entry name" value="E1-E2_ATPase"/>
    <property type="match status" value="1"/>
</dbReference>
<feature type="transmembrane region" description="Helical" evidence="6">
    <location>
        <begin position="1011"/>
        <end position="1035"/>
    </location>
</feature>
<dbReference type="GO" id="GO:0036376">
    <property type="term" value="P:sodium ion export across plasma membrane"/>
    <property type="evidence" value="ECO:0007669"/>
    <property type="project" value="TreeGrafter"/>
</dbReference>
<dbReference type="GO" id="GO:0006883">
    <property type="term" value="P:intracellular sodium ion homeostasis"/>
    <property type="evidence" value="ECO:0007669"/>
    <property type="project" value="TreeGrafter"/>
</dbReference>
<evidence type="ECO:0000259" key="7">
    <source>
        <dbReference type="SMART" id="SM00831"/>
    </source>
</evidence>
<dbReference type="InterPro" id="IPR006068">
    <property type="entry name" value="ATPase_P-typ_cation-transptr_C"/>
</dbReference>
<dbReference type="SMART" id="SM00831">
    <property type="entry name" value="Cation_ATPase_N"/>
    <property type="match status" value="1"/>
</dbReference>
<keyword evidence="9" id="KW-1185">Reference proteome</keyword>
<dbReference type="EMBL" id="CAJFCW020000004">
    <property type="protein sequence ID" value="CAG9114225.1"/>
    <property type="molecule type" value="Genomic_DNA"/>
</dbReference>
<dbReference type="InterPro" id="IPR059000">
    <property type="entry name" value="ATPase_P-type_domA"/>
</dbReference>
<dbReference type="GO" id="GO:0005886">
    <property type="term" value="C:plasma membrane"/>
    <property type="evidence" value="ECO:0007669"/>
    <property type="project" value="UniProtKB-SubCell"/>
</dbReference>
<dbReference type="InterPro" id="IPR004014">
    <property type="entry name" value="ATPase_P-typ_cation-transptr_N"/>
</dbReference>
<gene>
    <name evidence="8" type="ORF">BOKJ2_LOCUS9159</name>
</gene>
<evidence type="ECO:0000313" key="9">
    <source>
        <dbReference type="Proteomes" id="UP000614601"/>
    </source>
</evidence>
<dbReference type="SUPFAM" id="SSF81660">
    <property type="entry name" value="Metal cation-transporting ATPase, ATP-binding domain N"/>
    <property type="match status" value="1"/>
</dbReference>
<dbReference type="GO" id="GO:0030007">
    <property type="term" value="P:intracellular potassium ion homeostasis"/>
    <property type="evidence" value="ECO:0007669"/>
    <property type="project" value="TreeGrafter"/>
</dbReference>
<protein>
    <recommendedName>
        <fullName evidence="7">Cation-transporting P-type ATPase N-terminal domain-containing protein</fullName>
    </recommendedName>
</protein>
<evidence type="ECO:0000256" key="4">
    <source>
        <dbReference type="ARBA" id="ARBA00022989"/>
    </source>
</evidence>
<evidence type="ECO:0000256" key="1">
    <source>
        <dbReference type="ARBA" id="ARBA00004651"/>
    </source>
</evidence>
<dbReference type="Gene3D" id="1.20.1110.10">
    <property type="entry name" value="Calcium-transporting ATPase, transmembrane domain"/>
    <property type="match status" value="2"/>
</dbReference>
<evidence type="ECO:0000256" key="3">
    <source>
        <dbReference type="ARBA" id="ARBA00022692"/>
    </source>
</evidence>
<dbReference type="InterPro" id="IPR023214">
    <property type="entry name" value="HAD_sf"/>
</dbReference>
<dbReference type="SUPFAM" id="SSF56784">
    <property type="entry name" value="HAD-like"/>
    <property type="match status" value="1"/>
</dbReference>
<feature type="domain" description="Cation-transporting P-type ATPase N-terminal" evidence="7">
    <location>
        <begin position="34"/>
        <end position="116"/>
    </location>
</feature>
<dbReference type="PANTHER" id="PTHR43294">
    <property type="entry name" value="SODIUM/POTASSIUM-TRANSPORTING ATPASE SUBUNIT ALPHA"/>
    <property type="match status" value="1"/>
</dbReference>
<keyword evidence="4 6" id="KW-1133">Transmembrane helix</keyword>
<feature type="transmembrane region" description="Helical" evidence="6">
    <location>
        <begin position="97"/>
        <end position="117"/>
    </location>
</feature>
<keyword evidence="3 6" id="KW-0812">Transmembrane</keyword>
<dbReference type="PANTHER" id="PTHR43294:SF21">
    <property type="entry name" value="CATION TRANSPORTING ATPASE"/>
    <property type="match status" value="1"/>
</dbReference>
<dbReference type="InterPro" id="IPR036412">
    <property type="entry name" value="HAD-like_sf"/>
</dbReference>
<dbReference type="AlphaFoldDB" id="A0A811KW31"/>
<dbReference type="InterPro" id="IPR050510">
    <property type="entry name" value="Cation_transp_ATPase_P-type"/>
</dbReference>
<dbReference type="Gene3D" id="2.70.150.10">
    <property type="entry name" value="Calcium-transporting ATPase, cytoplasmic transduction domain A"/>
    <property type="match status" value="1"/>
</dbReference>
<dbReference type="Pfam" id="PF00690">
    <property type="entry name" value="Cation_ATPase_N"/>
    <property type="match status" value="1"/>
</dbReference>
<dbReference type="EMBL" id="CAJFDH010000004">
    <property type="protein sequence ID" value="CAD5220868.1"/>
    <property type="molecule type" value="Genomic_DNA"/>
</dbReference>
<dbReference type="FunFam" id="1.20.1110.10:FF:000064">
    <property type="entry name" value="Cation transporting ATPase"/>
    <property type="match status" value="1"/>
</dbReference>
<evidence type="ECO:0000256" key="5">
    <source>
        <dbReference type="ARBA" id="ARBA00023136"/>
    </source>
</evidence>
<dbReference type="OrthoDB" id="3352408at2759"/>
<organism evidence="8 9">
    <name type="scientific">Bursaphelenchus okinawaensis</name>
    <dbReference type="NCBI Taxonomy" id="465554"/>
    <lineage>
        <taxon>Eukaryota</taxon>
        <taxon>Metazoa</taxon>
        <taxon>Ecdysozoa</taxon>
        <taxon>Nematoda</taxon>
        <taxon>Chromadorea</taxon>
        <taxon>Rhabditida</taxon>
        <taxon>Tylenchina</taxon>
        <taxon>Tylenchomorpha</taxon>
        <taxon>Aphelenchoidea</taxon>
        <taxon>Aphelenchoididae</taxon>
        <taxon>Bursaphelenchus</taxon>
    </lineage>
</organism>
<feature type="transmembrane region" description="Helical" evidence="6">
    <location>
        <begin position="1047"/>
        <end position="1066"/>
    </location>
</feature>
<evidence type="ECO:0000313" key="8">
    <source>
        <dbReference type="EMBL" id="CAD5220868.1"/>
    </source>
</evidence>